<dbReference type="AlphaFoldDB" id="A0A4Z1EK11"/>
<sequence length="156" mass="17649">MSRRSSSYYCLEVVICRYSLEPPVVQRYHSPRNEVRLDHLRPDASARPQIRHSLFPSLPLPTVQTSRIFGHLGYSPDRIWPITQLLGKGAEQNDSFYLSPTMADSLKEDIASRINLVDTGVLAPKIWAYENTISRYVSVVCDASKVPMRANVNSSI</sequence>
<organism evidence="1 2">
    <name type="scientific">Botrytis tulipae</name>
    <dbReference type="NCBI Taxonomy" id="87230"/>
    <lineage>
        <taxon>Eukaryota</taxon>
        <taxon>Fungi</taxon>
        <taxon>Dikarya</taxon>
        <taxon>Ascomycota</taxon>
        <taxon>Pezizomycotina</taxon>
        <taxon>Leotiomycetes</taxon>
        <taxon>Helotiales</taxon>
        <taxon>Sclerotiniaceae</taxon>
        <taxon>Botrytis</taxon>
    </lineage>
</organism>
<dbReference type="OrthoDB" id="10518048at2759"/>
<keyword evidence="2" id="KW-1185">Reference proteome</keyword>
<evidence type="ECO:0000313" key="2">
    <source>
        <dbReference type="Proteomes" id="UP000297777"/>
    </source>
</evidence>
<dbReference type="Proteomes" id="UP000297777">
    <property type="component" value="Unassembled WGS sequence"/>
</dbReference>
<protein>
    <submittedName>
        <fullName evidence="1">Uncharacterized protein</fullName>
    </submittedName>
</protein>
<name>A0A4Z1EK11_9HELO</name>
<accession>A0A4Z1EK11</accession>
<comment type="caution">
    <text evidence="1">The sequence shown here is derived from an EMBL/GenBank/DDBJ whole genome shotgun (WGS) entry which is preliminary data.</text>
</comment>
<dbReference type="EMBL" id="PQXH01000101">
    <property type="protein sequence ID" value="TGO11810.1"/>
    <property type="molecule type" value="Genomic_DNA"/>
</dbReference>
<proteinExistence type="predicted"/>
<gene>
    <name evidence="1" type="ORF">BTUL_0101g00320</name>
</gene>
<reference evidence="1 2" key="1">
    <citation type="submission" date="2017-12" db="EMBL/GenBank/DDBJ databases">
        <title>Comparative genomics of Botrytis spp.</title>
        <authorList>
            <person name="Valero-Jimenez C.A."/>
            <person name="Tapia P."/>
            <person name="Veloso J."/>
            <person name="Silva-Moreno E."/>
            <person name="Staats M."/>
            <person name="Valdes J.H."/>
            <person name="Van Kan J.A.L."/>
        </authorList>
    </citation>
    <scope>NUCLEOTIDE SEQUENCE [LARGE SCALE GENOMIC DNA]</scope>
    <source>
        <strain evidence="1 2">Bt9001</strain>
    </source>
</reference>
<evidence type="ECO:0000313" key="1">
    <source>
        <dbReference type="EMBL" id="TGO11810.1"/>
    </source>
</evidence>